<dbReference type="CDD" id="cd08010">
    <property type="entry name" value="MltG_like"/>
    <property type="match status" value="1"/>
</dbReference>
<keyword evidence="2 7" id="KW-0812">Transmembrane</keyword>
<evidence type="ECO:0000256" key="7">
    <source>
        <dbReference type="HAMAP-Rule" id="MF_02065"/>
    </source>
</evidence>
<dbReference type="EMBL" id="FNNC01000001">
    <property type="protein sequence ID" value="SDW26751.1"/>
    <property type="molecule type" value="Genomic_DNA"/>
</dbReference>
<evidence type="ECO:0000256" key="4">
    <source>
        <dbReference type="ARBA" id="ARBA00023136"/>
    </source>
</evidence>
<evidence type="ECO:0000313" key="8">
    <source>
        <dbReference type="EMBL" id="SDW26751.1"/>
    </source>
</evidence>
<evidence type="ECO:0000313" key="9">
    <source>
        <dbReference type="Proteomes" id="UP000199488"/>
    </source>
</evidence>
<dbReference type="OrthoDB" id="9814591at2"/>
<dbReference type="HAMAP" id="MF_02065">
    <property type="entry name" value="MltG"/>
    <property type="match status" value="1"/>
</dbReference>
<dbReference type="Proteomes" id="UP000199488">
    <property type="component" value="Unassembled WGS sequence"/>
</dbReference>
<comment type="subcellular location">
    <subcellularLocation>
        <location evidence="7">Cell membrane</location>
        <topology evidence="7">Single-pass membrane protein</topology>
    </subcellularLocation>
</comment>
<dbReference type="GO" id="GO:0071555">
    <property type="term" value="P:cell wall organization"/>
    <property type="evidence" value="ECO:0007669"/>
    <property type="project" value="UniProtKB-KW"/>
</dbReference>
<dbReference type="InterPro" id="IPR003770">
    <property type="entry name" value="MLTG-like"/>
</dbReference>
<dbReference type="RefSeq" id="WP_091611993.1">
    <property type="nucleotide sequence ID" value="NZ_FNNC01000001.1"/>
</dbReference>
<dbReference type="PANTHER" id="PTHR30518:SF2">
    <property type="entry name" value="ENDOLYTIC MUREIN TRANSGLYCOSYLASE"/>
    <property type="match status" value="1"/>
</dbReference>
<dbReference type="PANTHER" id="PTHR30518">
    <property type="entry name" value="ENDOLYTIC MUREIN TRANSGLYCOSYLASE"/>
    <property type="match status" value="1"/>
</dbReference>
<feature type="transmembrane region" description="Helical" evidence="7">
    <location>
        <begin position="21"/>
        <end position="46"/>
    </location>
</feature>
<dbReference type="GO" id="GO:0005886">
    <property type="term" value="C:plasma membrane"/>
    <property type="evidence" value="ECO:0007669"/>
    <property type="project" value="UniProtKB-SubCell"/>
</dbReference>
<comment type="function">
    <text evidence="7">Functions as a peptidoglycan terminase that cleaves nascent peptidoglycan strands endolytically to terminate their elongation.</text>
</comment>
<sequence length="366" mass="41189">MKTLIYSYAGRRSSKKKKGKAVLYSLGIIFLMSVAAALMYVLYMLFPAAESDGEKQTVVIEQGTSTKAAAEYLENQQLIRNAVVFQYYSYLRPDSLKAGTYRLSASMSAGEIARTLEAGQQAQEPVVSITIPEGRSLEQIARISAKDADFSEEKFMETATDEAFIRSLSESYSFIPESNSENGLRYALEGYLSPQTYEYYGESPDTEAVVKDMIERTNETMVEFSNQISNSPWTAREIWTIASIVEREAGRAEDRAPIAGVIENRLGKNMRLEMDPTVAYALGEHRLRTSFNDLQVASPYNTYRNRGLPPGPIASPGIQSVEAALNPENTKALYFYARPNGEVIYNETYEQHTRTQRKFESEWENQ</sequence>
<feature type="site" description="Important for catalytic activity" evidence="7">
    <location>
        <position position="248"/>
    </location>
</feature>
<dbReference type="GO" id="GO:0009252">
    <property type="term" value="P:peptidoglycan biosynthetic process"/>
    <property type="evidence" value="ECO:0007669"/>
    <property type="project" value="UniProtKB-UniRule"/>
</dbReference>
<dbReference type="STRING" id="1122204.SAMN05421781_1038"/>
<keyword evidence="6 7" id="KW-0961">Cell wall biogenesis/degradation</keyword>
<comment type="catalytic activity">
    <reaction evidence="7">
        <text>a peptidoglycan chain = a peptidoglycan chain with N-acetyl-1,6-anhydromuramyl-[peptide] at the reducing end + a peptidoglycan chain with N-acetylglucosamine at the non-reducing end.</text>
        <dbReference type="EC" id="4.2.2.29"/>
    </reaction>
</comment>
<keyword evidence="4 7" id="KW-0472">Membrane</keyword>
<keyword evidence="3 7" id="KW-1133">Transmembrane helix</keyword>
<evidence type="ECO:0000256" key="2">
    <source>
        <dbReference type="ARBA" id="ARBA00022692"/>
    </source>
</evidence>
<gene>
    <name evidence="7" type="primary">mltG</name>
    <name evidence="8" type="ORF">SAMN05421781_1038</name>
</gene>
<organism evidence="8 9">
    <name type="scientific">Marinococcus luteus</name>
    <dbReference type="NCBI Taxonomy" id="1122204"/>
    <lineage>
        <taxon>Bacteria</taxon>
        <taxon>Bacillati</taxon>
        <taxon>Bacillota</taxon>
        <taxon>Bacilli</taxon>
        <taxon>Bacillales</taxon>
        <taxon>Bacillaceae</taxon>
        <taxon>Marinococcus</taxon>
    </lineage>
</organism>
<reference evidence="8 9" key="1">
    <citation type="submission" date="2016-10" db="EMBL/GenBank/DDBJ databases">
        <authorList>
            <person name="de Groot N.N."/>
        </authorList>
    </citation>
    <scope>NUCLEOTIDE SEQUENCE [LARGE SCALE GENOMIC DNA]</scope>
    <source>
        <strain evidence="8 9">DSM 23126</strain>
    </source>
</reference>
<protein>
    <recommendedName>
        <fullName evidence="7">Endolytic murein transglycosylase</fullName>
        <ecNumber evidence="7">4.2.2.29</ecNumber>
    </recommendedName>
    <alternativeName>
        <fullName evidence="7">Peptidoglycan lytic transglycosylase</fullName>
    </alternativeName>
    <alternativeName>
        <fullName evidence="7">Peptidoglycan polymerization terminase</fullName>
    </alternativeName>
</protein>
<dbReference type="Pfam" id="PF02618">
    <property type="entry name" value="YceG"/>
    <property type="match status" value="1"/>
</dbReference>
<dbReference type="AlphaFoldDB" id="A0A1H2S569"/>
<accession>A0A1H2S569</accession>
<dbReference type="EC" id="4.2.2.29" evidence="7"/>
<dbReference type="Gene3D" id="3.30.1490.480">
    <property type="entry name" value="Endolytic murein transglycosylase"/>
    <property type="match status" value="1"/>
</dbReference>
<comment type="similarity">
    <text evidence="7">Belongs to the transglycosylase MltG family.</text>
</comment>
<evidence type="ECO:0000256" key="1">
    <source>
        <dbReference type="ARBA" id="ARBA00022475"/>
    </source>
</evidence>
<keyword evidence="5 7" id="KW-0456">Lyase</keyword>
<name>A0A1H2S569_9BACI</name>
<evidence type="ECO:0000256" key="6">
    <source>
        <dbReference type="ARBA" id="ARBA00023316"/>
    </source>
</evidence>
<proteinExistence type="inferred from homology"/>
<evidence type="ECO:0000256" key="3">
    <source>
        <dbReference type="ARBA" id="ARBA00022989"/>
    </source>
</evidence>
<keyword evidence="1 7" id="KW-1003">Cell membrane</keyword>
<dbReference type="NCBIfam" id="TIGR00247">
    <property type="entry name" value="endolytic transglycosylase MltG"/>
    <property type="match status" value="1"/>
</dbReference>
<dbReference type="GO" id="GO:0008932">
    <property type="term" value="F:lytic endotransglycosylase activity"/>
    <property type="evidence" value="ECO:0007669"/>
    <property type="project" value="UniProtKB-UniRule"/>
</dbReference>
<keyword evidence="9" id="KW-1185">Reference proteome</keyword>
<evidence type="ECO:0000256" key="5">
    <source>
        <dbReference type="ARBA" id="ARBA00023239"/>
    </source>
</evidence>